<dbReference type="PANTHER" id="PTHR42085">
    <property type="entry name" value="F-BOX DOMAIN-CONTAINING PROTEIN"/>
    <property type="match status" value="1"/>
</dbReference>
<protein>
    <recommendedName>
        <fullName evidence="4">F-box domain-containing protein</fullName>
    </recommendedName>
</protein>
<gene>
    <name evidence="1 3" type="ORF">BDZ99DRAFT_469189</name>
</gene>
<evidence type="ECO:0000313" key="3">
    <source>
        <dbReference type="RefSeq" id="XP_033569126.1"/>
    </source>
</evidence>
<dbReference type="AlphaFoldDB" id="A0A6A6Y068"/>
<dbReference type="GeneID" id="54462330"/>
<dbReference type="InterPro" id="IPR038883">
    <property type="entry name" value="AN11006-like"/>
</dbReference>
<dbReference type="EMBL" id="MU003725">
    <property type="protein sequence ID" value="KAF2802162.1"/>
    <property type="molecule type" value="Genomic_DNA"/>
</dbReference>
<evidence type="ECO:0008006" key="4">
    <source>
        <dbReference type="Google" id="ProtNLM"/>
    </source>
</evidence>
<name>A0A6A6Y068_9PEZI</name>
<keyword evidence="2" id="KW-1185">Reference proteome</keyword>
<dbReference type="RefSeq" id="XP_033569126.1">
    <property type="nucleotide sequence ID" value="XM_033721437.1"/>
</dbReference>
<dbReference type="Proteomes" id="UP000504636">
    <property type="component" value="Unplaced"/>
</dbReference>
<dbReference type="OrthoDB" id="62952at2759"/>
<sequence>MLLTLPHELRDLIYALALCPSNPNYRQKIHRSHPPRSPSPTHHLSLLRVSHQLYAEAHPIYYSANLFHISGRAVVTVIPFLTNISPRGLQHLRALSLVPSAETASTRHSFANTLATVPQLERLELRLDDNDTDFLSEVTNIAHPRRGMVAETLDQSRNYWWITALSGLKRFDIVLKLKCGKGEQGCVRPRGHTCAEWREAAREVESETRVEVYQPRAPWGQSARYLTRRAMKARVAQ</sequence>
<evidence type="ECO:0000313" key="1">
    <source>
        <dbReference type="EMBL" id="KAF2802162.1"/>
    </source>
</evidence>
<proteinExistence type="predicted"/>
<reference evidence="3" key="3">
    <citation type="submission" date="2025-04" db="UniProtKB">
        <authorList>
            <consortium name="RefSeq"/>
        </authorList>
    </citation>
    <scope>IDENTIFICATION</scope>
    <source>
        <strain evidence="3">CBS 304.34</strain>
    </source>
</reference>
<dbReference type="PANTHER" id="PTHR42085:SF2">
    <property type="entry name" value="F-BOX DOMAIN-CONTAINING PROTEIN"/>
    <property type="match status" value="1"/>
</dbReference>
<accession>A0A6A6Y068</accession>
<reference evidence="3" key="2">
    <citation type="submission" date="2020-04" db="EMBL/GenBank/DDBJ databases">
        <authorList>
            <consortium name="NCBI Genome Project"/>
        </authorList>
    </citation>
    <scope>NUCLEOTIDE SEQUENCE</scope>
    <source>
        <strain evidence="3">CBS 304.34</strain>
    </source>
</reference>
<evidence type="ECO:0000313" key="2">
    <source>
        <dbReference type="Proteomes" id="UP000504636"/>
    </source>
</evidence>
<organism evidence="1">
    <name type="scientific">Mytilinidion resinicola</name>
    <dbReference type="NCBI Taxonomy" id="574789"/>
    <lineage>
        <taxon>Eukaryota</taxon>
        <taxon>Fungi</taxon>
        <taxon>Dikarya</taxon>
        <taxon>Ascomycota</taxon>
        <taxon>Pezizomycotina</taxon>
        <taxon>Dothideomycetes</taxon>
        <taxon>Pleosporomycetidae</taxon>
        <taxon>Mytilinidiales</taxon>
        <taxon>Mytilinidiaceae</taxon>
        <taxon>Mytilinidion</taxon>
    </lineage>
</organism>
<reference evidence="1 3" key="1">
    <citation type="journal article" date="2020" name="Stud. Mycol.">
        <title>101 Dothideomycetes genomes: a test case for predicting lifestyles and emergence of pathogens.</title>
        <authorList>
            <person name="Haridas S."/>
            <person name="Albert R."/>
            <person name="Binder M."/>
            <person name="Bloem J."/>
            <person name="Labutti K."/>
            <person name="Salamov A."/>
            <person name="Andreopoulos B."/>
            <person name="Baker S."/>
            <person name="Barry K."/>
            <person name="Bills G."/>
            <person name="Bluhm B."/>
            <person name="Cannon C."/>
            <person name="Castanera R."/>
            <person name="Culley D."/>
            <person name="Daum C."/>
            <person name="Ezra D."/>
            <person name="Gonzalez J."/>
            <person name="Henrissat B."/>
            <person name="Kuo A."/>
            <person name="Liang C."/>
            <person name="Lipzen A."/>
            <person name="Lutzoni F."/>
            <person name="Magnuson J."/>
            <person name="Mondo S."/>
            <person name="Nolan M."/>
            <person name="Ohm R."/>
            <person name="Pangilinan J."/>
            <person name="Park H.-J."/>
            <person name="Ramirez L."/>
            <person name="Alfaro M."/>
            <person name="Sun H."/>
            <person name="Tritt A."/>
            <person name="Yoshinaga Y."/>
            <person name="Zwiers L.-H."/>
            <person name="Turgeon B."/>
            <person name="Goodwin S."/>
            <person name="Spatafora J."/>
            <person name="Crous P."/>
            <person name="Grigoriev I."/>
        </authorList>
    </citation>
    <scope>NUCLEOTIDE SEQUENCE</scope>
    <source>
        <strain evidence="1 3">CBS 304.34</strain>
    </source>
</reference>